<feature type="transmembrane region" description="Helical" evidence="2">
    <location>
        <begin position="645"/>
        <end position="667"/>
    </location>
</feature>
<dbReference type="EMBL" id="BK014818">
    <property type="protein sequence ID" value="DAD77138.1"/>
    <property type="molecule type" value="Genomic_DNA"/>
</dbReference>
<keyword evidence="2" id="KW-1133">Transmembrane helix</keyword>
<feature type="transmembrane region" description="Helical" evidence="2">
    <location>
        <begin position="620"/>
        <end position="639"/>
    </location>
</feature>
<proteinExistence type="predicted"/>
<protein>
    <submittedName>
        <fullName evidence="3">Minor tail protein</fullName>
    </submittedName>
</protein>
<evidence type="ECO:0000256" key="2">
    <source>
        <dbReference type="SAM" id="Phobius"/>
    </source>
</evidence>
<keyword evidence="2" id="KW-0472">Membrane</keyword>
<dbReference type="Gene3D" id="1.20.120.20">
    <property type="entry name" value="Apolipoprotein"/>
    <property type="match status" value="1"/>
</dbReference>
<reference evidence="3" key="1">
    <citation type="journal article" date="2021" name="Proc. Natl. Acad. Sci. U.S.A.">
        <title>A Catalog of Tens of Thousands of Viruses from Human Metagenomes Reveals Hidden Associations with Chronic Diseases.</title>
        <authorList>
            <person name="Tisza M.J."/>
            <person name="Buck C.B."/>
        </authorList>
    </citation>
    <scope>NUCLEOTIDE SEQUENCE</scope>
    <source>
        <strain evidence="3">CtMYd37</strain>
    </source>
</reference>
<name>A0A8S5M4I6_9CAUD</name>
<evidence type="ECO:0000313" key="3">
    <source>
        <dbReference type="EMBL" id="DAD77138.1"/>
    </source>
</evidence>
<evidence type="ECO:0000256" key="1">
    <source>
        <dbReference type="SAM" id="MobiDB-lite"/>
    </source>
</evidence>
<feature type="transmembrane region" description="Helical" evidence="2">
    <location>
        <begin position="590"/>
        <end position="608"/>
    </location>
</feature>
<feature type="region of interest" description="Disordered" evidence="1">
    <location>
        <begin position="346"/>
        <end position="371"/>
    </location>
</feature>
<keyword evidence="2" id="KW-0812">Transmembrane</keyword>
<organism evidence="3">
    <name type="scientific">Siphoviridae sp. ctMYd37</name>
    <dbReference type="NCBI Taxonomy" id="2826260"/>
    <lineage>
        <taxon>Viruses</taxon>
        <taxon>Duplodnaviria</taxon>
        <taxon>Heunggongvirae</taxon>
        <taxon>Uroviricota</taxon>
        <taxon>Caudoviricetes</taxon>
    </lineage>
</organism>
<sequence>MAADGSVIIDTRMDTTGVQNGVSAIKQSFNGLGSAVKKIGLLIGGAFAVGKLVQFGKECVKLGSDLAEVQNVVDVTFTTMSDKVNEFAKNAMTSAGLSETMAKRYVGTFGAMSKSFGFSESQAYDMSTALTQLTGDVASFYNISQDLAYIKLKSVFTGETETLKDLGVVMTQSALDQYALANGYGKTTSAMTEQEKVALRFAFVQKQLSAASGDFIRTSDSWANQVRVMQLQLQSLKATVGQGLINIFTPVLKVINILLGKLATLANAFKSFTELITGKKSSGQTSGSGAGLVGTGAIADTADQYGQAADNAEKLADATNKNAKATKKANKETKNYLSSLDEVHKVTSTGSNSSSTPSSSGGSGGAGNSGLPSSVGSVDYGNLAEGETALDKISDSAKKLADLLKKLWKPFQDAWKKEGKNTIDAANIALSGIAKLAKSVGKSLVEVWTNGTGTTMLETMLRIAQNVLKTIGNIASGFADAWNKNNVGTQIIQNIADALVVVMQFVEKIAEDTATWAANLDFYPLLESISNLTSTFAPILESIGNVLEWIYNNIVLPMLKWVIEVGLPAVINLVSDLAGFFAKHQSIIEAFGTALIGAFAAAKIAGLASRIAGSITTVASFIKGLIALMTGSGGIMGGIKAIATAIGPGGIFIAAVTACIAIGVLLYKNWDKIKKVAGAVWDWIKNKTSTFVNTIGSSLKNLASKIVTIWDNIKSSAYQKWTAIWSTVGNLVERIKNGIVGKFTSAKNKVVDIFGGIKDTIRSILNKVIGIVNRAIGTVNSAIGGIESALSFGPWEVPTPFGHKTIGFSATFPRVPTVPYLAKGAVIPPRSEFLAVLGDQKQGNNIETPEALLRKIFREETAGRQTGGGDYRFIAQINRRTIFDEIIDEAKLRRSTSGRNPFELA</sequence>
<feature type="compositionally biased region" description="Low complexity" evidence="1">
    <location>
        <begin position="348"/>
        <end position="360"/>
    </location>
</feature>
<accession>A0A8S5M4I6</accession>